<evidence type="ECO:0000256" key="3">
    <source>
        <dbReference type="PIRSR" id="PIRSR037505-2"/>
    </source>
</evidence>
<accession>F5Z6D5</accession>
<feature type="binding site" evidence="3 4">
    <location>
        <position position="294"/>
    </location>
    <ligand>
        <name>Zn(2+)</name>
        <dbReference type="ChEBI" id="CHEBI:29105"/>
    </ligand>
</feature>
<dbReference type="KEGG" id="alt:ambt_19785"/>
<feature type="binding site" evidence="3 4">
    <location>
        <position position="293"/>
    </location>
    <ligand>
        <name>Zn(2+)</name>
        <dbReference type="ChEBI" id="CHEBI:29105"/>
    </ligand>
</feature>
<dbReference type="eggNOG" id="COG2040">
    <property type="taxonomic scope" value="Bacteria"/>
</dbReference>
<dbReference type="GO" id="GO:0009086">
    <property type="term" value="P:methionine biosynthetic process"/>
    <property type="evidence" value="ECO:0007669"/>
    <property type="project" value="InterPro"/>
</dbReference>
<dbReference type="GO" id="GO:0008168">
    <property type="term" value="F:methyltransferase activity"/>
    <property type="evidence" value="ECO:0007669"/>
    <property type="project" value="UniProtKB-UniRule"/>
</dbReference>
<keyword evidence="7" id="KW-1185">Reference proteome</keyword>
<evidence type="ECO:0000313" key="7">
    <source>
        <dbReference type="Proteomes" id="UP000000683"/>
    </source>
</evidence>
<evidence type="ECO:0000256" key="2">
    <source>
        <dbReference type="ARBA" id="ARBA00022679"/>
    </source>
</evidence>
<dbReference type="InterPro" id="IPR003726">
    <property type="entry name" value="HCY_dom"/>
</dbReference>
<evidence type="ECO:0000313" key="6">
    <source>
        <dbReference type="EMBL" id="AEF05448.1"/>
    </source>
</evidence>
<evidence type="ECO:0000256" key="4">
    <source>
        <dbReference type="PROSITE-ProRule" id="PRU00333"/>
    </source>
</evidence>
<dbReference type="AlphaFoldDB" id="F5Z6D5"/>
<dbReference type="PIRSF" id="PIRSF037505">
    <property type="entry name" value="Betaine_HMT"/>
    <property type="match status" value="1"/>
</dbReference>
<dbReference type="Proteomes" id="UP000000683">
    <property type="component" value="Chromosome"/>
</dbReference>
<dbReference type="GO" id="GO:0008270">
    <property type="term" value="F:zinc ion binding"/>
    <property type="evidence" value="ECO:0007669"/>
    <property type="project" value="InterPro"/>
</dbReference>
<keyword evidence="3 4" id="KW-0479">Metal-binding</keyword>
<dbReference type="HOGENOM" id="CLU_004914_3_0_6"/>
<dbReference type="EMBL" id="CP002339">
    <property type="protein sequence ID" value="AEF05448.1"/>
    <property type="molecule type" value="Genomic_DNA"/>
</dbReference>
<gene>
    <name evidence="6" type="ordered locus">ambt_19785</name>
</gene>
<organism evidence="6 7">
    <name type="scientific">Alteromonas naphthalenivorans</name>
    <dbReference type="NCBI Taxonomy" id="715451"/>
    <lineage>
        <taxon>Bacteria</taxon>
        <taxon>Pseudomonadati</taxon>
        <taxon>Pseudomonadota</taxon>
        <taxon>Gammaproteobacteria</taxon>
        <taxon>Alteromonadales</taxon>
        <taxon>Alteromonadaceae</taxon>
        <taxon>Alteromonas/Salinimonas group</taxon>
        <taxon>Alteromonas</taxon>
    </lineage>
</organism>
<evidence type="ECO:0000256" key="1">
    <source>
        <dbReference type="ARBA" id="ARBA00022603"/>
    </source>
</evidence>
<dbReference type="PANTHER" id="PTHR11103">
    <property type="entry name" value="SLR1189 PROTEIN"/>
    <property type="match status" value="1"/>
</dbReference>
<name>F5Z6D5_ALTNA</name>
<dbReference type="PANTHER" id="PTHR11103:SF18">
    <property type="entry name" value="SLR1189 PROTEIN"/>
    <property type="match status" value="1"/>
</dbReference>
<protein>
    <submittedName>
        <fullName evidence="6">Homocysteine S-methyltransferase family protein</fullName>
    </submittedName>
</protein>
<sequence length="316" mass="34088">MVTTTLTGKTASASSTTASSNVLILDGGLGRELERVGAPFRQPEWSALSLMEAPDLVAQVHQNFVDAGAKIITTNTYALVPFHIGQKQFDEQAFSLAARAASIASTVAKKNDISVAGCIPPAFGSYKPELFCAEQLSSILLPLIEAQTPYIDFWLVETVSSVEEANAVTSLIKEHSSKPIWLSYSLSNRHNFSNPVTLRSGESLNAILPTLDNLDAVLFNCSQPEEMEAAITFTHLHNTDMHIGVYANSFSEHVRKHDANEMLSTLREDVTPEKYLAYAQTWVNAGATIVGGCCGIGPDHIKALAQGLANHSKIAD</sequence>
<proteinExistence type="predicted"/>
<feature type="binding site" evidence="4">
    <location>
        <position position="221"/>
    </location>
    <ligand>
        <name>Zn(2+)</name>
        <dbReference type="ChEBI" id="CHEBI:29105"/>
    </ligand>
</feature>
<dbReference type="GO" id="GO:0032259">
    <property type="term" value="P:methylation"/>
    <property type="evidence" value="ECO:0007669"/>
    <property type="project" value="UniProtKB-KW"/>
</dbReference>
<dbReference type="RefSeq" id="WP_013786358.1">
    <property type="nucleotide sequence ID" value="NC_015554.1"/>
</dbReference>
<keyword evidence="2 4" id="KW-0808">Transferase</keyword>
<dbReference type="InterPro" id="IPR036589">
    <property type="entry name" value="HCY_dom_sf"/>
</dbReference>
<dbReference type="PROSITE" id="PS50970">
    <property type="entry name" value="HCY"/>
    <property type="match status" value="1"/>
</dbReference>
<feature type="domain" description="Hcy-binding" evidence="5">
    <location>
        <begin position="11"/>
        <end position="308"/>
    </location>
</feature>
<reference evidence="6 7" key="1">
    <citation type="journal article" date="2011" name="J. Bacteriol.">
        <title>Complete genome sequence of the polycyclic aromatic hydrocarbon-degrading bacterium Alteromonas sp. strain SN2.</title>
        <authorList>
            <person name="Jin H.M."/>
            <person name="Jeong H."/>
            <person name="Moon E.J."/>
            <person name="Math R.K."/>
            <person name="Lee K."/>
            <person name="Kim H.J."/>
            <person name="Jeon C.O."/>
            <person name="Oh T.K."/>
            <person name="Kim J.F."/>
        </authorList>
    </citation>
    <scope>NUCLEOTIDE SEQUENCE [LARGE SCALE GENOMIC DNA]</scope>
    <source>
        <strain evidence="7">JCM 17741 / KACC 18427 / KCTC 11700BP / SN2</strain>
    </source>
</reference>
<dbReference type="Gene3D" id="3.20.20.330">
    <property type="entry name" value="Homocysteine-binding-like domain"/>
    <property type="match status" value="1"/>
</dbReference>
<dbReference type="SUPFAM" id="SSF82282">
    <property type="entry name" value="Homocysteine S-methyltransferase"/>
    <property type="match status" value="1"/>
</dbReference>
<comment type="cofactor">
    <cofactor evidence="3">
        <name>Zn(2+)</name>
        <dbReference type="ChEBI" id="CHEBI:29105"/>
    </cofactor>
    <text evidence="3">Binds 1 zinc ion per subunit.</text>
</comment>
<dbReference type="Pfam" id="PF02574">
    <property type="entry name" value="S-methyl_trans"/>
    <property type="match status" value="1"/>
</dbReference>
<dbReference type="InterPro" id="IPR017226">
    <property type="entry name" value="BHMT-like"/>
</dbReference>
<keyword evidence="3 4" id="KW-0862">Zinc</keyword>
<keyword evidence="1 4" id="KW-0489">Methyltransferase</keyword>
<evidence type="ECO:0000259" key="5">
    <source>
        <dbReference type="PROSITE" id="PS50970"/>
    </source>
</evidence>